<organism evidence="8 9">
    <name type="scientific">Hungatella hathewayi WAL-18680</name>
    <dbReference type="NCBI Taxonomy" id="742737"/>
    <lineage>
        <taxon>Bacteria</taxon>
        <taxon>Bacillati</taxon>
        <taxon>Bacillota</taxon>
        <taxon>Clostridia</taxon>
        <taxon>Lachnospirales</taxon>
        <taxon>Lachnospiraceae</taxon>
        <taxon>Hungatella</taxon>
    </lineage>
</organism>
<dbReference type="GO" id="GO:0006935">
    <property type="term" value="P:chemotaxis"/>
    <property type="evidence" value="ECO:0007669"/>
    <property type="project" value="UniProtKB-KW"/>
</dbReference>
<dbReference type="SUPFAM" id="SSF103039">
    <property type="entry name" value="CheC-like"/>
    <property type="match status" value="1"/>
</dbReference>
<dbReference type="RefSeq" id="WP_006782636.1">
    <property type="nucleotide sequence ID" value="NZ_CP040506.1"/>
</dbReference>
<evidence type="ECO:0000313" key="9">
    <source>
        <dbReference type="Proteomes" id="UP000005384"/>
    </source>
</evidence>
<sequence length="322" mass="35412">MNDIGKEELKGLLEMGSVPVCRTLYNLLGKRAKMTVTDIKKVGMDDIANHLPRFSAVFEGSNAQNGHRADVMLVFKKEDVARLANYIMGSDLNRDNSMDEVAVAVLQKVALQCIRASLSEMGDFIECESEDLQSHVEIYESVEPVIEKIETWGDDPEVCIISCQLALEGIFKADILMVASRRVFELLDSSAMAELAVMGEDGVDTRRGRAAAPVKKEKVIAVQEVYFPEFKYEPLEDTIDFISDDRKCILDVSVDVAVRVGGTVCSVKDILAMKEGQVLTLDKQAGSPADIVVNGALIGHGDIIVTDDHFAARINEIVDKKE</sequence>
<dbReference type="PANTHER" id="PTHR43484:SF1">
    <property type="entry name" value="FLAGELLAR MOTOR SWITCH PROTEIN FLIN"/>
    <property type="match status" value="1"/>
</dbReference>
<keyword evidence="9" id="KW-1185">Reference proteome</keyword>
<keyword evidence="3" id="KW-1003">Cell membrane</keyword>
<reference evidence="8 9" key="1">
    <citation type="submission" date="2011-08" db="EMBL/GenBank/DDBJ databases">
        <title>The Genome Sequence of Clostridium hathewayi WAL-18680.</title>
        <authorList>
            <consortium name="The Broad Institute Genome Sequencing Platform"/>
            <person name="Earl A."/>
            <person name="Ward D."/>
            <person name="Feldgarden M."/>
            <person name="Gevers D."/>
            <person name="Finegold S.M."/>
            <person name="Summanen P.H."/>
            <person name="Molitoris D.R."/>
            <person name="Song M."/>
            <person name="Daigneault M."/>
            <person name="Allen-Vercoe E."/>
            <person name="Young S.K."/>
            <person name="Zeng Q."/>
            <person name="Gargeya S."/>
            <person name="Fitzgerald M."/>
            <person name="Haas B."/>
            <person name="Abouelleil A."/>
            <person name="Alvarado L."/>
            <person name="Arachchi H.M."/>
            <person name="Berlin A."/>
            <person name="Brown A."/>
            <person name="Chapman S.B."/>
            <person name="Chen Z."/>
            <person name="Dunbar C."/>
            <person name="Freedman E."/>
            <person name="Gearin G."/>
            <person name="Gellesch M."/>
            <person name="Goldberg J."/>
            <person name="Griggs A."/>
            <person name="Gujja S."/>
            <person name="Heiman D."/>
            <person name="Howarth C."/>
            <person name="Larson L."/>
            <person name="Lui A."/>
            <person name="MacDonald P.J.P."/>
            <person name="Montmayeur A."/>
            <person name="Murphy C."/>
            <person name="Neiman D."/>
            <person name="Pearson M."/>
            <person name="Priest M."/>
            <person name="Roberts A."/>
            <person name="Saif S."/>
            <person name="Shea T."/>
            <person name="Shenoy N."/>
            <person name="Sisk P."/>
            <person name="Stolte C."/>
            <person name="Sykes S."/>
            <person name="Wortman J."/>
            <person name="Nusbaum C."/>
            <person name="Birren B."/>
        </authorList>
    </citation>
    <scope>NUCLEOTIDE SEQUENCE [LARGE SCALE GENOMIC DNA]</scope>
    <source>
        <strain evidence="8 9">WAL-18680</strain>
    </source>
</reference>
<feature type="domain" description="Flagellar motor switch protein FliN-like C-terminal" evidence="7">
    <location>
        <begin position="249"/>
        <end position="318"/>
    </location>
</feature>
<dbReference type="Gene3D" id="3.40.1550.10">
    <property type="entry name" value="CheC-like"/>
    <property type="match status" value="1"/>
</dbReference>
<dbReference type="EMBL" id="ADLN01000120">
    <property type="protein sequence ID" value="EHI57539.1"/>
    <property type="molecule type" value="Genomic_DNA"/>
</dbReference>
<evidence type="ECO:0000256" key="6">
    <source>
        <dbReference type="ARBA" id="ARBA00023136"/>
    </source>
</evidence>
<dbReference type="HOGENOM" id="CLU_881946_0_0_9"/>
<keyword evidence="6" id="KW-0472">Membrane</keyword>
<dbReference type="OrthoDB" id="1953735at2"/>
<comment type="subcellular location">
    <subcellularLocation>
        <location evidence="1">Cell membrane</location>
        <topology evidence="1">Peripheral membrane protein</topology>
        <orientation evidence="1">Cytoplasmic side</orientation>
    </subcellularLocation>
</comment>
<evidence type="ECO:0000256" key="5">
    <source>
        <dbReference type="ARBA" id="ARBA00022779"/>
    </source>
</evidence>
<gene>
    <name evidence="8" type="ORF">HMPREF9473_04648</name>
</gene>
<keyword evidence="4" id="KW-0145">Chemotaxis</keyword>
<dbReference type="InterPro" id="IPR001172">
    <property type="entry name" value="FliN_T3SS_HrcQb"/>
</dbReference>
<dbReference type="Proteomes" id="UP000005384">
    <property type="component" value="Unassembled WGS sequence"/>
</dbReference>
<evidence type="ECO:0000256" key="4">
    <source>
        <dbReference type="ARBA" id="ARBA00022500"/>
    </source>
</evidence>
<keyword evidence="5" id="KW-0283">Flagellar rotation</keyword>
<evidence type="ECO:0000256" key="3">
    <source>
        <dbReference type="ARBA" id="ARBA00022475"/>
    </source>
</evidence>
<dbReference type="PANTHER" id="PTHR43484">
    <property type="match status" value="1"/>
</dbReference>
<name>G5IMC0_9FIRM</name>
<protein>
    <recommendedName>
        <fullName evidence="7">Flagellar motor switch protein FliN-like C-terminal domain-containing protein</fullName>
    </recommendedName>
</protein>
<dbReference type="GO" id="GO:0003774">
    <property type="term" value="F:cytoskeletal motor activity"/>
    <property type="evidence" value="ECO:0007669"/>
    <property type="project" value="InterPro"/>
</dbReference>
<accession>G5IMC0</accession>
<dbReference type="InterPro" id="IPR028976">
    <property type="entry name" value="CheC-like_sf"/>
</dbReference>
<dbReference type="GO" id="GO:0071973">
    <property type="term" value="P:bacterial-type flagellum-dependent cell motility"/>
    <property type="evidence" value="ECO:0007669"/>
    <property type="project" value="InterPro"/>
</dbReference>
<dbReference type="InterPro" id="IPR036429">
    <property type="entry name" value="SpoA-like_sf"/>
</dbReference>
<evidence type="ECO:0000256" key="2">
    <source>
        <dbReference type="ARBA" id="ARBA00009226"/>
    </source>
</evidence>
<dbReference type="Pfam" id="PF01052">
    <property type="entry name" value="FliMN_C"/>
    <property type="match status" value="1"/>
</dbReference>
<dbReference type="AlphaFoldDB" id="G5IMC0"/>
<comment type="caution">
    <text evidence="8">The sequence shown here is derived from an EMBL/GenBank/DDBJ whole genome shotgun (WGS) entry which is preliminary data.</text>
</comment>
<proteinExistence type="inferred from homology"/>
<evidence type="ECO:0000313" key="8">
    <source>
        <dbReference type="EMBL" id="EHI57539.1"/>
    </source>
</evidence>
<comment type="similarity">
    <text evidence="2">Belongs to the FliN/MopA/SpaO family.</text>
</comment>
<dbReference type="GO" id="GO:0009425">
    <property type="term" value="C:bacterial-type flagellum basal body"/>
    <property type="evidence" value="ECO:0007669"/>
    <property type="project" value="InterPro"/>
</dbReference>
<dbReference type="InterPro" id="IPR001543">
    <property type="entry name" value="FliN-like_C"/>
</dbReference>
<dbReference type="SUPFAM" id="SSF101801">
    <property type="entry name" value="Surface presentation of antigens (SPOA)"/>
    <property type="match status" value="1"/>
</dbReference>
<dbReference type="PRINTS" id="PR00956">
    <property type="entry name" value="FLGMOTORFLIN"/>
</dbReference>
<evidence type="ECO:0000256" key="1">
    <source>
        <dbReference type="ARBA" id="ARBA00004413"/>
    </source>
</evidence>
<dbReference type="InterPro" id="IPR051469">
    <property type="entry name" value="FliN/MopA/SpaO"/>
</dbReference>
<dbReference type="PATRIC" id="fig|742737.3.peg.4636"/>
<dbReference type="Gene3D" id="2.30.330.10">
    <property type="entry name" value="SpoA-like"/>
    <property type="match status" value="1"/>
</dbReference>
<dbReference type="GO" id="GO:0005886">
    <property type="term" value="C:plasma membrane"/>
    <property type="evidence" value="ECO:0007669"/>
    <property type="project" value="UniProtKB-SubCell"/>
</dbReference>
<evidence type="ECO:0000259" key="7">
    <source>
        <dbReference type="Pfam" id="PF01052"/>
    </source>
</evidence>